<accession>A0A084AC41</accession>
<dbReference type="EMBL" id="AZSI01000020">
    <property type="protein sequence ID" value="KEY62870.1"/>
    <property type="molecule type" value="Genomic_DNA"/>
</dbReference>
<protein>
    <recommendedName>
        <fullName evidence="1">endopeptidase La</fullName>
        <ecNumber evidence="1">3.4.21.53</ecNumber>
    </recommendedName>
</protein>
<keyword evidence="2" id="KW-1133">Transmembrane helix</keyword>
<dbReference type="GO" id="GO:0004252">
    <property type="term" value="F:serine-type endopeptidase activity"/>
    <property type="evidence" value="ECO:0007669"/>
    <property type="project" value="UniProtKB-UniRule"/>
</dbReference>
<dbReference type="Pfam" id="PF13180">
    <property type="entry name" value="PDZ_2"/>
    <property type="match status" value="1"/>
</dbReference>
<gene>
    <name evidence="4" type="ORF">U725_00934</name>
</gene>
<dbReference type="SMR" id="A0A084AC41"/>
<feature type="active site" evidence="1">
    <location>
        <position position="240"/>
    </location>
</feature>
<dbReference type="SUPFAM" id="SSF50156">
    <property type="entry name" value="PDZ domain-like"/>
    <property type="match status" value="1"/>
</dbReference>
<comment type="catalytic activity">
    <reaction evidence="1">
        <text>Hydrolysis of proteins in presence of ATP.</text>
        <dbReference type="EC" id="3.4.21.53"/>
    </reaction>
</comment>
<dbReference type="EC" id="3.4.21.53" evidence="1"/>
<dbReference type="InterPro" id="IPR008269">
    <property type="entry name" value="Lon_proteolytic"/>
</dbReference>
<keyword evidence="1" id="KW-0378">Hydrolase</keyword>
<organism evidence="4 5">
    <name type="scientific">Lactococcus cremoris subsp. cremoris GE214</name>
    <dbReference type="NCBI Taxonomy" id="1415168"/>
    <lineage>
        <taxon>Bacteria</taxon>
        <taxon>Bacillati</taxon>
        <taxon>Bacillota</taxon>
        <taxon>Bacilli</taxon>
        <taxon>Lactobacillales</taxon>
        <taxon>Streptococcaceae</taxon>
        <taxon>Lactococcus</taxon>
        <taxon>Lactococcus cremoris subsp. cremoris</taxon>
    </lineage>
</organism>
<dbReference type="InterPro" id="IPR014721">
    <property type="entry name" value="Ribsml_uS5_D2-typ_fold_subgr"/>
</dbReference>
<dbReference type="GO" id="GO:0030163">
    <property type="term" value="P:protein catabolic process"/>
    <property type="evidence" value="ECO:0007669"/>
    <property type="project" value="InterPro"/>
</dbReference>
<dbReference type="Proteomes" id="UP000028401">
    <property type="component" value="Unassembled WGS sequence"/>
</dbReference>
<dbReference type="InterPro" id="IPR020568">
    <property type="entry name" value="Ribosomal_Su5_D2-typ_SF"/>
</dbReference>
<dbReference type="Gene3D" id="3.30.230.10">
    <property type="match status" value="1"/>
</dbReference>
<reference evidence="4 5" key="1">
    <citation type="submission" date="2014-06" db="EMBL/GenBank/DDBJ databases">
        <title>Draft genome sequence of the putrescine producing strain Lactococcus lactis subsp cremoris GE214.</title>
        <authorList>
            <person name="Ladero V."/>
            <person name="Linares D.M."/>
            <person name="del Rio B."/>
            <person name="Mayo B."/>
            <person name="Martin M.C."/>
            <person name="Fernandez M."/>
            <person name="Alvarez M.A."/>
        </authorList>
    </citation>
    <scope>NUCLEOTIDE SEQUENCE [LARGE SCALE GENOMIC DNA]</scope>
    <source>
        <strain evidence="4 5">GE214</strain>
    </source>
</reference>
<keyword evidence="1" id="KW-0720">Serine protease</keyword>
<dbReference type="RefSeq" id="WP_011836077.1">
    <property type="nucleotide sequence ID" value="NZ_AZSI01000020.1"/>
</dbReference>
<comment type="similarity">
    <text evidence="1">Belongs to the peptidase S16 family.</text>
</comment>
<evidence type="ECO:0000256" key="1">
    <source>
        <dbReference type="PROSITE-ProRule" id="PRU01122"/>
    </source>
</evidence>
<dbReference type="PATRIC" id="fig|1415168.3.peg.1001"/>
<evidence type="ECO:0000259" key="3">
    <source>
        <dbReference type="PROSITE" id="PS51786"/>
    </source>
</evidence>
<dbReference type="MEROPS" id="S16.012"/>
<dbReference type="InterPro" id="IPR036034">
    <property type="entry name" value="PDZ_sf"/>
</dbReference>
<dbReference type="PROSITE" id="PS51786">
    <property type="entry name" value="LON_PROTEOLYTIC"/>
    <property type="match status" value="1"/>
</dbReference>
<dbReference type="NCBIfam" id="NF041438">
    <property type="entry name" value="SepM_fam_S16"/>
    <property type="match status" value="1"/>
</dbReference>
<dbReference type="GO" id="GO:0006508">
    <property type="term" value="P:proteolysis"/>
    <property type="evidence" value="ECO:0007669"/>
    <property type="project" value="UniProtKB-KW"/>
</dbReference>
<dbReference type="SUPFAM" id="SSF54211">
    <property type="entry name" value="Ribosomal protein S5 domain 2-like"/>
    <property type="match status" value="1"/>
</dbReference>
<keyword evidence="1" id="KW-0645">Protease</keyword>
<dbReference type="GO" id="GO:0005524">
    <property type="term" value="F:ATP binding"/>
    <property type="evidence" value="ECO:0007669"/>
    <property type="project" value="InterPro"/>
</dbReference>
<feature type="domain" description="Lon proteolytic" evidence="3">
    <location>
        <begin position="232"/>
        <end position="343"/>
    </location>
</feature>
<dbReference type="InterPro" id="IPR001478">
    <property type="entry name" value="PDZ"/>
</dbReference>
<feature type="active site" evidence="1">
    <location>
        <position position="285"/>
    </location>
</feature>
<sequence length="343" mass="37403">MNKKNKKISPKLKWGISIGLIIVALLVLVYPTNYYVEMPGTTEPLGKMVKVEGKKDEHKGDFFLTTVQIARANLATMIYSHFNSFTSIYSEQEMTGGLNDAQFNRVNQFYMETAQNTAVYQAFKLANKPYELKYEGVYVLDIAKNSTFKNKLELSDTITAVNGEEFKSSADMIAYVSKQKVGDSVTIEYTRIDGSKHKSTGKYIKISNGKTGIGIGLVDHTEVVTDPKVTVNAGSIGGPSAGMMFTLEIYSQLTGKNLRGGREIAGTGTIEHDGSIGQIGGVDKKVATASKEGAKVFLVPDSGTKKESSNNYLGAKAAAKKLKTKMKIVPVKTIQDALTYLEK</sequence>
<feature type="transmembrane region" description="Helical" evidence="2">
    <location>
        <begin position="12"/>
        <end position="30"/>
    </location>
</feature>
<keyword evidence="2" id="KW-0812">Transmembrane</keyword>
<proteinExistence type="inferred from homology"/>
<dbReference type="InterPro" id="IPR027065">
    <property type="entry name" value="Lon_Prtase"/>
</dbReference>
<name>A0A084AC41_LACLC</name>
<evidence type="ECO:0000313" key="4">
    <source>
        <dbReference type="EMBL" id="KEY62870.1"/>
    </source>
</evidence>
<comment type="caution">
    <text evidence="4">The sequence shown here is derived from an EMBL/GenBank/DDBJ whole genome shotgun (WGS) entry which is preliminary data.</text>
</comment>
<dbReference type="AlphaFoldDB" id="A0A084AC41"/>
<dbReference type="PANTHER" id="PTHR10046">
    <property type="entry name" value="ATP DEPENDENT LON PROTEASE FAMILY MEMBER"/>
    <property type="match status" value="1"/>
</dbReference>
<dbReference type="Pfam" id="PF05362">
    <property type="entry name" value="Lon_C"/>
    <property type="match status" value="1"/>
</dbReference>
<dbReference type="GO" id="GO:0004176">
    <property type="term" value="F:ATP-dependent peptidase activity"/>
    <property type="evidence" value="ECO:0007669"/>
    <property type="project" value="UniProtKB-UniRule"/>
</dbReference>
<evidence type="ECO:0000313" key="5">
    <source>
        <dbReference type="Proteomes" id="UP000028401"/>
    </source>
</evidence>
<keyword evidence="2" id="KW-0472">Membrane</keyword>
<evidence type="ECO:0000256" key="2">
    <source>
        <dbReference type="SAM" id="Phobius"/>
    </source>
</evidence>